<geneLocation type="plasmid" evidence="3">
    <name>pfdu301a</name>
</geneLocation>
<evidence type="ECO:0000256" key="1">
    <source>
        <dbReference type="SAM" id="Coils"/>
    </source>
</evidence>
<dbReference type="Proteomes" id="UP000501076">
    <property type="component" value="Plasmid pFDU301A"/>
</dbReference>
<dbReference type="EMBL" id="CP045273">
    <property type="protein sequence ID" value="QJX80540.1"/>
    <property type="molecule type" value="Genomic_DNA"/>
</dbReference>
<evidence type="ECO:0000313" key="2">
    <source>
        <dbReference type="EMBL" id="QJX80540.1"/>
    </source>
</evidence>
<dbReference type="AlphaFoldDB" id="A0A6M6E145"/>
<gene>
    <name evidence="2" type="ORF">FDZ14_31105</name>
</gene>
<sequence length="152" mass="18355">MSNILKFENYLKADRFREQVILPLLDKNPIYESLRQEDEAIAFLHYHLYIYVFLTYVPYGVQTHLPAVEDSFNNVTSKPRVSSGEWVIKEFYRLKKEDALSIYPLIYSKNKKDEWFNDLKETIREKSEIHLKELEEERKQKEKKEALEKLSY</sequence>
<organism evidence="2 3">
    <name type="scientific">Priestia megaterium</name>
    <name type="common">Bacillus megaterium</name>
    <dbReference type="NCBI Taxonomy" id="1404"/>
    <lineage>
        <taxon>Bacteria</taxon>
        <taxon>Bacillati</taxon>
        <taxon>Bacillota</taxon>
        <taxon>Bacilli</taxon>
        <taxon>Bacillales</taxon>
        <taxon>Bacillaceae</taxon>
        <taxon>Priestia</taxon>
    </lineage>
</organism>
<evidence type="ECO:0000313" key="3">
    <source>
        <dbReference type="Proteomes" id="UP000501076"/>
    </source>
</evidence>
<protein>
    <submittedName>
        <fullName evidence="2">Uncharacterized protein</fullName>
    </submittedName>
</protein>
<accession>A0A6M6E145</accession>
<reference evidence="2 3" key="1">
    <citation type="submission" date="2019-10" db="EMBL/GenBank/DDBJ databases">
        <title>Complete genome sequences for adaption low water activity.</title>
        <authorList>
            <person name="Zhao L."/>
            <person name="Zhong J."/>
        </authorList>
    </citation>
    <scope>NUCLEOTIDE SEQUENCE [LARGE SCALE GENOMIC DNA]</scope>
    <source>
        <strain evidence="2 3">FDU301</strain>
        <plasmid evidence="3">pfdu301a</plasmid>
    </source>
</reference>
<dbReference type="RefSeq" id="WP_171778533.1">
    <property type="nucleotide sequence ID" value="NZ_CP045273.1"/>
</dbReference>
<keyword evidence="1" id="KW-0175">Coiled coil</keyword>
<proteinExistence type="predicted"/>
<name>A0A6M6E145_PRIMG</name>
<keyword evidence="2" id="KW-0614">Plasmid</keyword>
<feature type="coiled-coil region" evidence="1">
    <location>
        <begin position="117"/>
        <end position="151"/>
    </location>
</feature>